<dbReference type="Proteomes" id="UP000747542">
    <property type="component" value="Unassembled WGS sequence"/>
</dbReference>
<feature type="domain" description="BTBD8 BACK" evidence="2">
    <location>
        <begin position="1390"/>
        <end position="1509"/>
    </location>
</feature>
<dbReference type="CDD" id="cd18490">
    <property type="entry name" value="BACK_BTBD8"/>
    <property type="match status" value="1"/>
</dbReference>
<feature type="compositionally biased region" description="Polar residues" evidence="1">
    <location>
        <begin position="1270"/>
        <end position="1285"/>
    </location>
</feature>
<feature type="region of interest" description="Disordered" evidence="1">
    <location>
        <begin position="1624"/>
        <end position="1709"/>
    </location>
</feature>
<dbReference type="InterPro" id="IPR043225">
    <property type="entry name" value="BACK_BTBD8"/>
</dbReference>
<feature type="compositionally biased region" description="Basic and acidic residues" evidence="1">
    <location>
        <begin position="1248"/>
        <end position="1269"/>
    </location>
</feature>
<feature type="region of interest" description="Disordered" evidence="1">
    <location>
        <begin position="480"/>
        <end position="520"/>
    </location>
</feature>
<feature type="compositionally biased region" description="Basic and acidic residues" evidence="1">
    <location>
        <begin position="1692"/>
        <end position="1709"/>
    </location>
</feature>
<reference evidence="3" key="1">
    <citation type="journal article" date="2021" name="Sci. Adv.">
        <title>The American lobster genome reveals insights on longevity, neural, and immune adaptations.</title>
        <authorList>
            <person name="Polinski J.M."/>
            <person name="Zimin A.V."/>
            <person name="Clark K.F."/>
            <person name="Kohn A.B."/>
            <person name="Sadowski N."/>
            <person name="Timp W."/>
            <person name="Ptitsyn A."/>
            <person name="Khanna P."/>
            <person name="Romanova D.Y."/>
            <person name="Williams P."/>
            <person name="Greenwood S.J."/>
            <person name="Moroz L.L."/>
            <person name="Walt D.R."/>
            <person name="Bodnar A.G."/>
        </authorList>
    </citation>
    <scope>NUCLEOTIDE SEQUENCE</scope>
    <source>
        <strain evidence="3">GMGI-L3</strain>
    </source>
</reference>
<evidence type="ECO:0000313" key="4">
    <source>
        <dbReference type="Proteomes" id="UP000747542"/>
    </source>
</evidence>
<feature type="compositionally biased region" description="Polar residues" evidence="1">
    <location>
        <begin position="937"/>
        <end position="946"/>
    </location>
</feature>
<dbReference type="EMBL" id="JAHLQT010043933">
    <property type="protein sequence ID" value="KAG7154789.1"/>
    <property type="molecule type" value="Genomic_DNA"/>
</dbReference>
<feature type="region of interest" description="Disordered" evidence="1">
    <location>
        <begin position="261"/>
        <end position="284"/>
    </location>
</feature>
<feature type="compositionally biased region" description="Basic and acidic residues" evidence="1">
    <location>
        <begin position="620"/>
        <end position="636"/>
    </location>
</feature>
<evidence type="ECO:0000256" key="1">
    <source>
        <dbReference type="SAM" id="MobiDB-lite"/>
    </source>
</evidence>
<feature type="compositionally biased region" description="Basic and acidic residues" evidence="1">
    <location>
        <begin position="995"/>
        <end position="1014"/>
    </location>
</feature>
<feature type="region of interest" description="Disordered" evidence="1">
    <location>
        <begin position="340"/>
        <end position="373"/>
    </location>
</feature>
<feature type="compositionally biased region" description="Polar residues" evidence="1">
    <location>
        <begin position="385"/>
        <end position="394"/>
    </location>
</feature>
<feature type="region of interest" description="Disordered" evidence="1">
    <location>
        <begin position="1028"/>
        <end position="1177"/>
    </location>
</feature>
<feature type="region of interest" description="Disordered" evidence="1">
    <location>
        <begin position="1191"/>
        <end position="1285"/>
    </location>
</feature>
<feature type="compositionally biased region" description="Polar residues" evidence="1">
    <location>
        <begin position="1160"/>
        <end position="1177"/>
    </location>
</feature>
<feature type="region of interest" description="Disordered" evidence="1">
    <location>
        <begin position="826"/>
        <end position="1014"/>
    </location>
</feature>
<feature type="compositionally biased region" description="Low complexity" evidence="1">
    <location>
        <begin position="1675"/>
        <end position="1690"/>
    </location>
</feature>
<gene>
    <name evidence="3" type="primary">Btbd8-L</name>
    <name evidence="3" type="ORF">Hamer_G018519</name>
</gene>
<feature type="compositionally biased region" description="Low complexity" evidence="1">
    <location>
        <begin position="480"/>
        <end position="489"/>
    </location>
</feature>
<protein>
    <submittedName>
        <fullName evidence="3">BTB/POZ domain-containing protein 8-like</fullName>
    </submittedName>
</protein>
<dbReference type="PANTHER" id="PTHR22427:SF7">
    <property type="entry name" value="GH15728P"/>
    <property type="match status" value="1"/>
</dbReference>
<feature type="compositionally biased region" description="Polar residues" evidence="1">
    <location>
        <begin position="359"/>
        <end position="373"/>
    </location>
</feature>
<feature type="compositionally biased region" description="Basic and acidic residues" evidence="1">
    <location>
        <begin position="565"/>
        <end position="593"/>
    </location>
</feature>
<organism evidence="3 4">
    <name type="scientific">Homarus americanus</name>
    <name type="common">American lobster</name>
    <dbReference type="NCBI Taxonomy" id="6706"/>
    <lineage>
        <taxon>Eukaryota</taxon>
        <taxon>Metazoa</taxon>
        <taxon>Ecdysozoa</taxon>
        <taxon>Arthropoda</taxon>
        <taxon>Crustacea</taxon>
        <taxon>Multicrustacea</taxon>
        <taxon>Malacostraca</taxon>
        <taxon>Eumalacostraca</taxon>
        <taxon>Eucarida</taxon>
        <taxon>Decapoda</taxon>
        <taxon>Pleocyemata</taxon>
        <taxon>Astacidea</taxon>
        <taxon>Nephropoidea</taxon>
        <taxon>Nephropidae</taxon>
        <taxon>Homarus</taxon>
    </lineage>
</organism>
<accession>A0A8J5MKI5</accession>
<dbReference type="Gene3D" id="3.30.710.10">
    <property type="entry name" value="Potassium Channel Kv1.1, Chain A"/>
    <property type="match status" value="2"/>
</dbReference>
<evidence type="ECO:0000259" key="2">
    <source>
        <dbReference type="Pfam" id="PF26017"/>
    </source>
</evidence>
<dbReference type="Pfam" id="PF26017">
    <property type="entry name" value="BACK_BTBD8"/>
    <property type="match status" value="1"/>
</dbReference>
<feature type="compositionally biased region" description="Basic and acidic residues" evidence="1">
    <location>
        <begin position="395"/>
        <end position="407"/>
    </location>
</feature>
<feature type="compositionally biased region" description="Basic and acidic residues" evidence="1">
    <location>
        <begin position="948"/>
        <end position="966"/>
    </location>
</feature>
<keyword evidence="4" id="KW-1185">Reference proteome</keyword>
<feature type="compositionally biased region" description="Polar residues" evidence="1">
    <location>
        <begin position="266"/>
        <end position="282"/>
    </location>
</feature>
<comment type="caution">
    <text evidence="3">The sequence shown here is derived from an EMBL/GenBank/DDBJ whole genome shotgun (WGS) entry which is preliminary data.</text>
</comment>
<feature type="compositionally biased region" description="Acidic residues" evidence="1">
    <location>
        <begin position="881"/>
        <end position="892"/>
    </location>
</feature>
<feature type="compositionally biased region" description="Basic and acidic residues" evidence="1">
    <location>
        <begin position="846"/>
        <end position="860"/>
    </location>
</feature>
<dbReference type="InterPro" id="IPR011333">
    <property type="entry name" value="SKP1/BTB/POZ_sf"/>
</dbReference>
<feature type="region of interest" description="Disordered" evidence="1">
    <location>
        <begin position="385"/>
        <end position="423"/>
    </location>
</feature>
<evidence type="ECO:0000313" key="3">
    <source>
        <dbReference type="EMBL" id="KAG7154789.1"/>
    </source>
</evidence>
<feature type="compositionally biased region" description="Basic and acidic residues" evidence="1">
    <location>
        <begin position="544"/>
        <end position="556"/>
    </location>
</feature>
<feature type="compositionally biased region" description="Polar residues" evidence="1">
    <location>
        <begin position="1199"/>
        <end position="1217"/>
    </location>
</feature>
<feature type="compositionally biased region" description="Basic and acidic residues" evidence="1">
    <location>
        <begin position="893"/>
        <end position="913"/>
    </location>
</feature>
<feature type="compositionally biased region" description="Polar residues" evidence="1">
    <location>
        <begin position="490"/>
        <end position="507"/>
    </location>
</feature>
<dbReference type="PANTHER" id="PTHR22427">
    <property type="entry name" value="GH15728P"/>
    <property type="match status" value="1"/>
</dbReference>
<name>A0A8J5MKI5_HOMAM</name>
<feature type="compositionally biased region" description="Basic and acidic residues" evidence="1">
    <location>
        <begin position="1032"/>
        <end position="1044"/>
    </location>
</feature>
<sequence length="1709" mass="189638">MLMLLRSMAQAVNGPTILSHKTLFPSIETFYLASRLLMENMHIAVRRRTKGYLLPRSTSLQLRYESERLELQKRVTEQLVSDVFGLYEKSLFVDLKLEASRGNVYCHQLFFAARVPALWQLLLEIAKFQQPYKKPAGALICIQLPDVEYKELQKFTRSLYSDQSNRAAGVVLRRKLEDTLAVLQQRALLYTNQIRIERLSSDEEHHVQQLILKQLRLGHLSEKKGNIQDVERFICSNGVQCTYQTRALSDTDSNSTVTLKPHVIKNSPNTSKSVRPKSSQKICAQKPKSLRNTMNITNHTVVNIDKCEIKEKQQTGVSEEVCGNCDNNIEDDLESSATLTRKGKISLKGPLPTKRTSNDDQSPSGQLSNQESPVFNVSMIKELQTSPMQVSGESFQDKLRDKRERSPSRSQRSSTSEFTPVEPLHNSNVLKNAIVCSNGDVGPFYPASVRVKEGKPHKYGAMSSTKENASLHQANILARQQLQQQQPVQSGSTSKTYLQRKSQSFGAESQDGAELDNVSVSNSGSDYRLSNLHETSSLEVELPSSHEENSSSHDSDESLGTSYKRLIENPRGDYNNDLKTERNQNIVDEKGKTAPEPVNPKRPLVRARTFEVLDAIISDPSDKSKQEPTEKKETEAKGSAAIKVEHGMLGEAQSSHPTFTTLKRNVGTQGLGKDNLGNGKERKVSDESITSYYDNADDPERLREMERKKGSLIFEHNFQTYSNIPTTNMMTASMMTASMSSESGSMGVGSLYSSMMDSAMMGSIHSLGALEAPVVDPIPRPASVGLPVRHTVEDANSELPHVVSHRPPLRVQQSTEEMAIELQQEIAKRGSATRSPSPDSLSVDFVARREAETSEKEKTPKKIKKTKSIETSSSSMNKEEMDNEEKEQDDKENESKSNDSGQNEKKTDKKEVTVEEPSFKALSQIIGSPRLSREISENTPIISGGSTLKREKDTAEKKSLSKRERQVSIGSVKDVDSIPLVCGYIGPQDDEEEQKEGKVQTKETNGEGEDEKHQSIFPMFIDLNAIPTPSAEETKEAEKKEALKAKNQSSAVYMYIEADTVSPKNRRKRKSESDGAAISKSIEPHPDIEFTSLPPVLAAPVDEKEESDGKKVEVDGGSDEGGNKEKKGFFMFIEAESSSKQGSPKPRRRTIPPPKKKTENPMTRSAPSDSILFSTPESASKLMTKSVIDREEFIAQPPTRKNVSLNDKINESSTSRDGSFVSGIPRPIHALKSKASSSKSVHAKPSPHKRDPSTQRDHSVSWTKDEHASETTNDMATSRDISVSELGPSQSVSFSEIMSTSLPQETEPSEVSDVSSLLSSIERSNGRLLLITCQSQFSADSVLVALKHIYSGTSTVPEGVRVGELAALADMLALDGLKDVISLHLKAKMCHYFHKPCSGCLEGVLDVLPIAGAYCLDELYHRCLRWVAKHFVVVLPTRNYAALPPEVQDRCLKQLLDDMSVSNVIDNALGCERVLSSLPMVRWAQPVFDSAAQLLEAATSFIATNMSGVLASDRFLALGRDSGWSIESLQDTMRVACELIRPDQAVLSHIQLAKFLEQSQDGLPEVSENFLNFLENLLNQIEKFMIHNANRVAVCRKWPLLSTGTQRRIKDAALVIVEFSRPTAPRPKLSSTTRRVSARRPPTSSQDPARCQTPPATLSRPRTQTPPPTRASTLRAQARQAAIQRSQSARTVAERPRKSRQEWRLEVAQ</sequence>
<feature type="region of interest" description="Disordered" evidence="1">
    <location>
        <begin position="536"/>
        <end position="601"/>
    </location>
</feature>
<feature type="region of interest" description="Disordered" evidence="1">
    <location>
        <begin position="615"/>
        <end position="640"/>
    </location>
</feature>
<proteinExistence type="predicted"/>